<dbReference type="InterPro" id="IPR006638">
    <property type="entry name" value="Elp3/MiaA/NifB-like_rSAM"/>
</dbReference>
<protein>
    <submittedName>
        <fullName evidence="2">B12-binding domain/radical SAM domain protein, family</fullName>
    </submittedName>
</protein>
<sequence>MVITVLPLFISLHIPLIRFLKPVRLPVLYIWLRSILSIIKQMKTRIDMKALIIDGYVDEPACLGVPPYLSPYPRYMAGALRERGLSEKDIHYLAIDTLRENPPGAGELARKADLVIVIAGMTVPGKYLRASPITLGEIETIFRTAHGVKVIGGPIRLGFSSEGGRAAKGTEGKINLSGAVLARMDLEAFVYDLFKDDANRVSSAKLRDPETVEHRFRTTAEIGRWGPGGAFLVRQHPDFPYCMCELETYRGCGREVHCSFCTEPFYGASDYRPIEDVISEVSSLYSHGARYFRIGRQPDLFSYHGMDTGGPVPKPNPAAIERLYRGIRNSAPELSVLHMDNANPITLAAYPEESEQILKTIIKYHTPGDVSAFGMESADQAVIEANFLKASSEEVFEAIKLVNRFGAVRGANGLPEILPGINFVHGLMGESRKTFQLNYDFLKQVLDSGLLLRRINIRQVMAFPGTSIYGKDEAARKHKKLFLDYKERVRKNIDLPMLRRVVPEGTVLRDVMCEVHENGVTFGRQLGSYPLLIGIPAPLPLRKFIDVTVTGHGMRSITGIPYPLPINTASPNLIRELPGLGRKAADRIIAGLPYTDRADFLKRVSEGDKLNRFIEI</sequence>
<dbReference type="GO" id="GO:0003824">
    <property type="term" value="F:catalytic activity"/>
    <property type="evidence" value="ECO:0007669"/>
    <property type="project" value="InterPro"/>
</dbReference>
<name>A0A0E3NCR6_METTT</name>
<dbReference type="SFLD" id="SFLDS00029">
    <property type="entry name" value="Radical_SAM"/>
    <property type="match status" value="1"/>
</dbReference>
<dbReference type="AlphaFoldDB" id="A0A0E3NCR6"/>
<dbReference type="InterPro" id="IPR007197">
    <property type="entry name" value="rSAM"/>
</dbReference>
<dbReference type="PATRIC" id="fig|523844.20.peg.76"/>
<dbReference type="STRING" id="523844.MSTHT_0055"/>
<dbReference type="KEGG" id="mthr:MSTHT_0055"/>
<proteinExistence type="predicted"/>
<dbReference type="InterPro" id="IPR023404">
    <property type="entry name" value="rSAM_horseshoe"/>
</dbReference>
<dbReference type="PANTHER" id="PTHR43324">
    <property type="match status" value="1"/>
</dbReference>
<dbReference type="SUPFAM" id="SSF102114">
    <property type="entry name" value="Radical SAM enzymes"/>
    <property type="match status" value="1"/>
</dbReference>
<gene>
    <name evidence="2" type="ORF">MSTHT_0055</name>
</gene>
<evidence type="ECO:0000259" key="1">
    <source>
        <dbReference type="PROSITE" id="PS51918"/>
    </source>
</evidence>
<dbReference type="InterPro" id="IPR058240">
    <property type="entry name" value="rSAM_sf"/>
</dbReference>
<dbReference type="SFLD" id="SFLDG01082">
    <property type="entry name" value="B12-binding_domain_containing"/>
    <property type="match status" value="1"/>
</dbReference>
<dbReference type="Proteomes" id="UP000066529">
    <property type="component" value="Chromosome"/>
</dbReference>
<dbReference type="GO" id="GO:0051536">
    <property type="term" value="F:iron-sulfur cluster binding"/>
    <property type="evidence" value="ECO:0007669"/>
    <property type="project" value="InterPro"/>
</dbReference>
<dbReference type="Gene3D" id="3.80.30.20">
    <property type="entry name" value="tm_1862 like domain"/>
    <property type="match status" value="1"/>
</dbReference>
<accession>A0A0E3NCR6</accession>
<evidence type="ECO:0000313" key="3">
    <source>
        <dbReference type="Proteomes" id="UP000066529"/>
    </source>
</evidence>
<dbReference type="SMART" id="SM00729">
    <property type="entry name" value="Elp3"/>
    <property type="match status" value="1"/>
</dbReference>
<organism evidence="2 3">
    <name type="scientific">Methanosarcina thermophila (strain ATCC 43570 / DSM 1825 / OCM 12 / VKM B-1830 / TM-1)</name>
    <dbReference type="NCBI Taxonomy" id="523844"/>
    <lineage>
        <taxon>Archaea</taxon>
        <taxon>Methanobacteriati</taxon>
        <taxon>Methanobacteriota</taxon>
        <taxon>Stenosarchaea group</taxon>
        <taxon>Methanomicrobia</taxon>
        <taxon>Methanosarcinales</taxon>
        <taxon>Methanosarcinaceae</taxon>
        <taxon>Methanosarcina</taxon>
    </lineage>
</organism>
<dbReference type="PROSITE" id="PS51918">
    <property type="entry name" value="RADICAL_SAM"/>
    <property type="match status" value="1"/>
</dbReference>
<dbReference type="SUPFAM" id="SSF47781">
    <property type="entry name" value="RuvA domain 2-like"/>
    <property type="match status" value="1"/>
</dbReference>
<dbReference type="HOGENOM" id="CLU_533842_0_0_2"/>
<dbReference type="PANTHER" id="PTHR43324:SF1">
    <property type="entry name" value="RADICAL SAM CORE DOMAIN-CONTAINING PROTEIN"/>
    <property type="match status" value="1"/>
</dbReference>
<dbReference type="InterPro" id="IPR010994">
    <property type="entry name" value="RuvA_2-like"/>
</dbReference>
<dbReference type="EMBL" id="CP009501">
    <property type="protein sequence ID" value="AKB11813.1"/>
    <property type="molecule type" value="Genomic_DNA"/>
</dbReference>
<feature type="domain" description="Radical SAM core" evidence="1">
    <location>
        <begin position="236"/>
        <end position="496"/>
    </location>
</feature>
<evidence type="ECO:0000313" key="2">
    <source>
        <dbReference type="EMBL" id="AKB11813.1"/>
    </source>
</evidence>
<reference evidence="2 3" key="1">
    <citation type="submission" date="2014-07" db="EMBL/GenBank/DDBJ databases">
        <title>Methanogenic archaea and the global carbon cycle.</title>
        <authorList>
            <person name="Henriksen J.R."/>
            <person name="Luke J."/>
            <person name="Reinhart S."/>
            <person name="Benedict M.N."/>
            <person name="Youngblut N.D."/>
            <person name="Metcalf M.E."/>
            <person name="Whitaker R.J."/>
            <person name="Metcalf W.W."/>
        </authorList>
    </citation>
    <scope>NUCLEOTIDE SEQUENCE [LARGE SCALE GENOMIC DNA]</scope>
    <source>
        <strain evidence="3">ATCC 43570 / DSM 1825 / OCM 12 / VKM B-1830 / TM-1</strain>
    </source>
</reference>